<dbReference type="GeneID" id="37273726"/>
<dbReference type="KEGG" id="vg:37273726"/>
<evidence type="ECO:0000313" key="1">
    <source>
        <dbReference type="EMBL" id="ARM37790.1"/>
    </source>
</evidence>
<sequence length="107" mass="12426">MQIPEENAKKFVTEIDKAPMQEKIAILKVYLQAKGVQLRDADAVFYTKFEHGKMLVQRFAFIYDNYAIMISLIGTKVVKGIIRLDQEGLKLINELFSHEEEEPNEKH</sequence>
<proteinExistence type="predicted"/>
<keyword evidence="2" id="KW-1185">Reference proteome</keyword>
<organism evidence="1">
    <name type="scientific">Sulfolobus polyhedral virus 1</name>
    <name type="common">SPV1</name>
    <dbReference type="NCBI Taxonomy" id="1982658"/>
    <lineage>
        <taxon>Viruses</taxon>
        <taxon>Viruses incertae sedis</taxon>
        <taxon>Portogloboviridae</taxon>
        <taxon>Alphaportoglobovirus</taxon>
        <taxon>Alphaportoglobovirus beppuense</taxon>
        <taxon>Sulfolobus alphaportoglobovirus 1</taxon>
    </lineage>
</organism>
<protein>
    <submittedName>
        <fullName evidence="1">Uncharacterized protein</fullName>
    </submittedName>
</protein>
<accession>A0A1W6I146</accession>
<reference evidence="1" key="1">
    <citation type="journal article" date="2017" name="J. Virol.">
        <title>A novel type of polyhedral viruses infecting hyperthermophilic archaea.</title>
        <authorList>
            <person name="Liu Y."/>
            <person name="Ishino S."/>
            <person name="Ishino Y."/>
            <person name="Pehau-Arnaudet G."/>
            <person name="Krupovic M."/>
            <person name="Prangishvili D."/>
        </authorList>
    </citation>
    <scope>NUCLEOTIDE SEQUENCE [LARGE SCALE GENOMIC DNA]</scope>
    <source>
        <strain evidence="1">S14</strain>
    </source>
</reference>
<dbReference type="RefSeq" id="YP_009497855.1">
    <property type="nucleotide sequence ID" value="NC_038017.1"/>
</dbReference>
<organismHost>
    <name type="scientific">Sulfolobus</name>
    <dbReference type="NCBI Taxonomy" id="2284"/>
</organismHost>
<dbReference type="Proteomes" id="UP000224527">
    <property type="component" value="Segment"/>
</dbReference>
<evidence type="ECO:0000313" key="2">
    <source>
        <dbReference type="Proteomes" id="UP000224527"/>
    </source>
</evidence>
<name>A0A1W6I146_SPV1</name>
<dbReference type="EMBL" id="KY780159">
    <property type="protein sequence ID" value="ARM37790.1"/>
    <property type="molecule type" value="Genomic_DNA"/>
</dbReference>